<feature type="domain" description="Histidine kinase" evidence="9">
    <location>
        <begin position="381"/>
        <end position="486"/>
    </location>
</feature>
<dbReference type="SUPFAM" id="SSF55874">
    <property type="entry name" value="ATPase domain of HSP90 chaperone/DNA topoisomerase II/histidine kinase"/>
    <property type="match status" value="1"/>
</dbReference>
<dbReference type="EMBL" id="JAFEUC010000013">
    <property type="protein sequence ID" value="MBM7079318.1"/>
    <property type="molecule type" value="Genomic_DNA"/>
</dbReference>
<feature type="region of interest" description="Disordered" evidence="8">
    <location>
        <begin position="491"/>
        <end position="517"/>
    </location>
</feature>
<dbReference type="Gene3D" id="3.30.565.10">
    <property type="entry name" value="Histidine kinase-like ATPase, C-terminal domain"/>
    <property type="match status" value="1"/>
</dbReference>
<sequence length="517" mass="55510">MFARLFDPAASRAVLIGASRYSTLPSLPSVRRSVKALAAVLTDPRVCGLPARSCTVVHDPSDGNAVGRAVGTAAAEATDMLLVYYAGHGLVGLRRNQLYLTLKDTDPERPAFHSLAYEVLREEVLNSRARNRVVILDSCFSGRAATPLMSGDTGTILGQIDIEGAYVLTATAANEAASAGKAITEFTGELVQVLRRGVPSVGQLLTLDILYGELQAQMKARNLPQPHRLKTDNSGNLALAPNPLHNALIDGIQQPGNPENSLPGADLDTPVPAAILVNLARRSQNLVNRLLSDLDRLERDEEDPARLSNLFKIDHMASLMRRTNEAALALAGATGPSRQREPAKLIDVMRAAQAEIEMYMRIEFVDVDNNIEVAAHAVNDVVHLLAELYDNATAFSPPNHVVTVTARRLDLGATLQIIDSGLGIRSEHLTEINRQLSAPPDFTRSGSWRLGLLIVSQLAARHGITVQLSESPTYGALATVSLPPSTIVNRRPLPTITNMPPSARGQARVPGQFSAGP</sequence>
<dbReference type="Gene3D" id="3.40.50.1460">
    <property type="match status" value="1"/>
</dbReference>
<evidence type="ECO:0000313" key="10">
    <source>
        <dbReference type="EMBL" id="MBM7079318.1"/>
    </source>
</evidence>
<dbReference type="InterPro" id="IPR029030">
    <property type="entry name" value="Caspase-like_dom_sf"/>
</dbReference>
<keyword evidence="6" id="KW-0418">Kinase</keyword>
<keyword evidence="7" id="KW-0472">Membrane</keyword>
<comment type="catalytic activity">
    <reaction evidence="1">
        <text>ATP + protein L-histidine = ADP + protein N-phospho-L-histidine.</text>
        <dbReference type="EC" id="2.7.13.3"/>
    </reaction>
</comment>
<gene>
    <name evidence="10" type="ORF">JQX11_23650</name>
</gene>
<keyword evidence="3" id="KW-0597">Phosphoprotein</keyword>
<dbReference type="PROSITE" id="PS50109">
    <property type="entry name" value="HIS_KIN"/>
    <property type="match status" value="1"/>
</dbReference>
<protein>
    <recommendedName>
        <fullName evidence="2">histidine kinase</fullName>
        <ecNumber evidence="2">2.7.13.3</ecNumber>
    </recommendedName>
</protein>
<evidence type="ECO:0000256" key="5">
    <source>
        <dbReference type="ARBA" id="ARBA00022692"/>
    </source>
</evidence>
<dbReference type="PANTHER" id="PTHR45436:SF5">
    <property type="entry name" value="SENSOR HISTIDINE KINASE TRCS"/>
    <property type="match status" value="1"/>
</dbReference>
<evidence type="ECO:0000256" key="3">
    <source>
        <dbReference type="ARBA" id="ARBA00022553"/>
    </source>
</evidence>
<evidence type="ECO:0000256" key="2">
    <source>
        <dbReference type="ARBA" id="ARBA00012438"/>
    </source>
</evidence>
<evidence type="ECO:0000256" key="8">
    <source>
        <dbReference type="SAM" id="MobiDB-lite"/>
    </source>
</evidence>
<dbReference type="InterPro" id="IPR011600">
    <property type="entry name" value="Pept_C14_caspase"/>
</dbReference>
<dbReference type="Pfam" id="PF02518">
    <property type="entry name" value="HATPase_c"/>
    <property type="match status" value="1"/>
</dbReference>
<accession>A0ABS2IYH5</accession>
<keyword evidence="5" id="KW-0812">Transmembrane</keyword>
<dbReference type="Pfam" id="PF00656">
    <property type="entry name" value="Peptidase_C14"/>
    <property type="match status" value="1"/>
</dbReference>
<dbReference type="InterPro" id="IPR050428">
    <property type="entry name" value="TCS_sensor_his_kinase"/>
</dbReference>
<organism evidence="10 11">
    <name type="scientific">Micromonospora humida</name>
    <dbReference type="NCBI Taxonomy" id="2809018"/>
    <lineage>
        <taxon>Bacteria</taxon>
        <taxon>Bacillati</taxon>
        <taxon>Actinomycetota</taxon>
        <taxon>Actinomycetes</taxon>
        <taxon>Micromonosporales</taxon>
        <taxon>Micromonosporaceae</taxon>
        <taxon>Micromonospora</taxon>
    </lineage>
</organism>
<dbReference type="InterPro" id="IPR003594">
    <property type="entry name" value="HATPase_dom"/>
</dbReference>
<comment type="caution">
    <text evidence="10">The sequence shown here is derived from an EMBL/GenBank/DDBJ whole genome shotgun (WGS) entry which is preliminary data.</text>
</comment>
<evidence type="ECO:0000256" key="6">
    <source>
        <dbReference type="ARBA" id="ARBA00022777"/>
    </source>
</evidence>
<keyword evidence="7" id="KW-1133">Transmembrane helix</keyword>
<dbReference type="SMART" id="SM00387">
    <property type="entry name" value="HATPase_c"/>
    <property type="match status" value="1"/>
</dbReference>
<evidence type="ECO:0000313" key="11">
    <source>
        <dbReference type="Proteomes" id="UP001518872"/>
    </source>
</evidence>
<dbReference type="Proteomes" id="UP001518872">
    <property type="component" value="Unassembled WGS sequence"/>
</dbReference>
<dbReference type="NCBIfam" id="NF047832">
    <property type="entry name" value="caspase_w_EACC1"/>
    <property type="match status" value="1"/>
</dbReference>
<dbReference type="PANTHER" id="PTHR45436">
    <property type="entry name" value="SENSOR HISTIDINE KINASE YKOH"/>
    <property type="match status" value="1"/>
</dbReference>
<dbReference type="InterPro" id="IPR036890">
    <property type="entry name" value="HATPase_C_sf"/>
</dbReference>
<evidence type="ECO:0000256" key="7">
    <source>
        <dbReference type="ARBA" id="ARBA00022989"/>
    </source>
</evidence>
<keyword evidence="11" id="KW-1185">Reference proteome</keyword>
<proteinExistence type="predicted"/>
<evidence type="ECO:0000256" key="1">
    <source>
        <dbReference type="ARBA" id="ARBA00000085"/>
    </source>
</evidence>
<dbReference type="RefSeq" id="WP_204927164.1">
    <property type="nucleotide sequence ID" value="NZ_JAFEUC010000013.1"/>
</dbReference>
<keyword evidence="4" id="KW-0808">Transferase</keyword>
<reference evidence="10 11" key="1">
    <citation type="submission" date="2021-02" db="EMBL/GenBank/DDBJ databases">
        <authorList>
            <person name="Ra J.-S."/>
        </authorList>
    </citation>
    <scope>NUCLEOTIDE SEQUENCE [LARGE SCALE GENOMIC DNA]</scope>
    <source>
        <strain evidence="10 11">MMS20-R1-14</strain>
    </source>
</reference>
<evidence type="ECO:0000259" key="9">
    <source>
        <dbReference type="PROSITE" id="PS50109"/>
    </source>
</evidence>
<dbReference type="EC" id="2.7.13.3" evidence="2"/>
<name>A0ABS2IYH5_9ACTN</name>
<evidence type="ECO:0000256" key="4">
    <source>
        <dbReference type="ARBA" id="ARBA00022679"/>
    </source>
</evidence>
<dbReference type="SUPFAM" id="SSF52129">
    <property type="entry name" value="Caspase-like"/>
    <property type="match status" value="1"/>
</dbReference>
<dbReference type="InterPro" id="IPR005467">
    <property type="entry name" value="His_kinase_dom"/>
</dbReference>